<keyword evidence="1" id="KW-0812">Transmembrane</keyword>
<name>A0A0F9TA67_9ZZZZ</name>
<dbReference type="EMBL" id="LAZR01000300">
    <property type="protein sequence ID" value="KKN76099.1"/>
    <property type="molecule type" value="Genomic_DNA"/>
</dbReference>
<protein>
    <submittedName>
        <fullName evidence="2">Uncharacterized protein</fullName>
    </submittedName>
</protein>
<feature type="transmembrane region" description="Helical" evidence="1">
    <location>
        <begin position="7"/>
        <end position="26"/>
    </location>
</feature>
<keyword evidence="1" id="KW-1133">Transmembrane helix</keyword>
<keyword evidence="1" id="KW-0472">Membrane</keyword>
<sequence>MKYDIKWEIGGMVIMVVSALIAYTWLPLVEGIMETVIIVITLVPFVIGGSFIYVGYKAKEQAIKTVVK</sequence>
<comment type="caution">
    <text evidence="2">The sequence shown here is derived from an EMBL/GenBank/DDBJ whole genome shotgun (WGS) entry which is preliminary data.</text>
</comment>
<gene>
    <name evidence="2" type="ORF">LCGC14_0374890</name>
</gene>
<organism evidence="2">
    <name type="scientific">marine sediment metagenome</name>
    <dbReference type="NCBI Taxonomy" id="412755"/>
    <lineage>
        <taxon>unclassified sequences</taxon>
        <taxon>metagenomes</taxon>
        <taxon>ecological metagenomes</taxon>
    </lineage>
</organism>
<accession>A0A0F9TA67</accession>
<proteinExistence type="predicted"/>
<dbReference type="AlphaFoldDB" id="A0A0F9TA67"/>
<evidence type="ECO:0000256" key="1">
    <source>
        <dbReference type="SAM" id="Phobius"/>
    </source>
</evidence>
<evidence type="ECO:0000313" key="2">
    <source>
        <dbReference type="EMBL" id="KKN76099.1"/>
    </source>
</evidence>
<reference evidence="2" key="1">
    <citation type="journal article" date="2015" name="Nature">
        <title>Complex archaea that bridge the gap between prokaryotes and eukaryotes.</title>
        <authorList>
            <person name="Spang A."/>
            <person name="Saw J.H."/>
            <person name="Jorgensen S.L."/>
            <person name="Zaremba-Niedzwiedzka K."/>
            <person name="Martijn J."/>
            <person name="Lind A.E."/>
            <person name="van Eijk R."/>
            <person name="Schleper C."/>
            <person name="Guy L."/>
            <person name="Ettema T.J."/>
        </authorList>
    </citation>
    <scope>NUCLEOTIDE SEQUENCE</scope>
</reference>
<feature type="transmembrane region" description="Helical" evidence="1">
    <location>
        <begin position="32"/>
        <end position="54"/>
    </location>
</feature>